<comment type="caution">
    <text evidence="2">The sequence shown here is derived from an EMBL/GenBank/DDBJ whole genome shotgun (WGS) entry which is preliminary data.</text>
</comment>
<evidence type="ECO:0000313" key="3">
    <source>
        <dbReference type="Proteomes" id="UP000638648"/>
    </source>
</evidence>
<sequence length="143" mass="15133">MVLPGLRAAAMTGLARAARAVRVDRPRRAVVRRVVAVIRSHRGADRELWAGGTGTPGPGGGGPSGSGMGGMAAGVREDTPAASTSRSRERSLPSWNVVRNVVRRRVLRRAEPGAEHEPRPIVDVELPPYAGPEVPLPTQRPSD</sequence>
<feature type="compositionally biased region" description="Gly residues" evidence="1">
    <location>
        <begin position="51"/>
        <end position="72"/>
    </location>
</feature>
<evidence type="ECO:0000313" key="2">
    <source>
        <dbReference type="EMBL" id="MBE1612723.1"/>
    </source>
</evidence>
<dbReference type="Proteomes" id="UP000638648">
    <property type="component" value="Unassembled WGS sequence"/>
</dbReference>
<dbReference type="EMBL" id="JADBEM010000001">
    <property type="protein sequence ID" value="MBE1612723.1"/>
    <property type="molecule type" value="Genomic_DNA"/>
</dbReference>
<proteinExistence type="predicted"/>
<dbReference type="AlphaFoldDB" id="A0A927RQX4"/>
<protein>
    <submittedName>
        <fullName evidence="2">Uncharacterized protein</fullName>
    </submittedName>
</protein>
<gene>
    <name evidence="2" type="ORF">HEB94_009571</name>
</gene>
<keyword evidence="3" id="KW-1185">Reference proteome</keyword>
<evidence type="ECO:0000256" key="1">
    <source>
        <dbReference type="SAM" id="MobiDB-lite"/>
    </source>
</evidence>
<accession>A0A927RQX4</accession>
<organism evidence="2 3">
    <name type="scientific">Actinopolymorpha pittospori</name>
    <dbReference type="NCBI Taxonomy" id="648752"/>
    <lineage>
        <taxon>Bacteria</taxon>
        <taxon>Bacillati</taxon>
        <taxon>Actinomycetota</taxon>
        <taxon>Actinomycetes</taxon>
        <taxon>Propionibacteriales</taxon>
        <taxon>Actinopolymorphaceae</taxon>
        <taxon>Actinopolymorpha</taxon>
    </lineage>
</organism>
<feature type="compositionally biased region" description="Basic and acidic residues" evidence="1">
    <location>
        <begin position="108"/>
        <end position="122"/>
    </location>
</feature>
<name>A0A927RQX4_9ACTN</name>
<feature type="region of interest" description="Disordered" evidence="1">
    <location>
        <begin position="46"/>
        <end position="143"/>
    </location>
</feature>
<reference evidence="2" key="1">
    <citation type="submission" date="2020-10" db="EMBL/GenBank/DDBJ databases">
        <title>Sequencing the genomes of 1000 actinobacteria strains.</title>
        <authorList>
            <person name="Klenk H.-P."/>
        </authorList>
    </citation>
    <scope>NUCLEOTIDE SEQUENCE</scope>
    <source>
        <strain evidence="2">DSM 45354</strain>
    </source>
</reference>